<dbReference type="EMBL" id="SRYG01000021">
    <property type="protein sequence ID" value="TGY65202.1"/>
    <property type="molecule type" value="Genomic_DNA"/>
</dbReference>
<comment type="caution">
    <text evidence="1">The sequence shown here is derived from an EMBL/GenBank/DDBJ whole genome shotgun (WGS) entry which is preliminary data.</text>
</comment>
<evidence type="ECO:0000313" key="2">
    <source>
        <dbReference type="Proteomes" id="UP000308836"/>
    </source>
</evidence>
<evidence type="ECO:0000313" key="1">
    <source>
        <dbReference type="EMBL" id="TGY65202.1"/>
    </source>
</evidence>
<reference evidence="1" key="1">
    <citation type="submission" date="2019-04" db="EMBL/GenBank/DDBJ databases">
        <title>Microbes associate with the intestines of laboratory mice.</title>
        <authorList>
            <person name="Navarre W."/>
            <person name="Wong E."/>
            <person name="Huang K."/>
            <person name="Tropini C."/>
            <person name="Ng K."/>
            <person name="Yu B."/>
        </authorList>
    </citation>
    <scope>NUCLEOTIDE SEQUENCE</scope>
    <source>
        <strain evidence="1">NM09_H32</strain>
    </source>
</reference>
<accession>A0AC61R5J0</accession>
<gene>
    <name evidence="1" type="ORF">E5336_09870</name>
</gene>
<protein>
    <submittedName>
        <fullName evidence="1">Uncharacterized protein</fullName>
    </submittedName>
</protein>
<organism evidence="1 2">
    <name type="scientific">Dubosiella muris</name>
    <dbReference type="NCBI Taxonomy" id="3038133"/>
    <lineage>
        <taxon>Bacteria</taxon>
        <taxon>Bacillati</taxon>
        <taxon>Bacillota</taxon>
        <taxon>Erysipelotrichia</taxon>
        <taxon>Erysipelotrichales</taxon>
        <taxon>Erysipelotrichaceae</taxon>
        <taxon>Dubosiella</taxon>
    </lineage>
</organism>
<name>A0AC61R5J0_9FIRM</name>
<dbReference type="Proteomes" id="UP000308836">
    <property type="component" value="Unassembled WGS sequence"/>
</dbReference>
<sequence length="349" mass="40287">MMAFPFAATSRPSFIREDVVLYGWKKNSLSESLDSTEYRAAYDAACKRLLSEKSVLARIVKACIPEFKDIDVEDIESFYIEGTPYVSAVPLHRDTSRIVGMNTEDASVLEGTTAFDILFHVLLPKSRERVKVFVDLEAQNKFYPGYPLESRMVYNMCRMVSRQYGTEFKNSRYGEIKKCYSIWICNDPAQECANSMNHYHITEERVAGNMKRNPENYDLISGILITLGDEKQERYEGIFKMLDVLLSNTMEAADKKRILEEEYKIPMTEKFNKEVEDMCNLSMGVYESGHVDGYEDGYEKAMFATARRMLKRNRLTIEEIAEDTGLSIEDVQALKKEMEQSEYHSKVIQ</sequence>
<keyword evidence="2" id="KW-1185">Reference proteome</keyword>
<proteinExistence type="predicted"/>